<comment type="caution">
    <text evidence="2">The sequence shown here is derived from an EMBL/GenBank/DDBJ whole genome shotgun (WGS) entry which is preliminary data.</text>
</comment>
<proteinExistence type="predicted"/>
<gene>
    <name evidence="2" type="ORF">GCM10025883_41180</name>
</gene>
<dbReference type="InterPro" id="IPR050982">
    <property type="entry name" value="Auxin_biosynth/cation_transpt"/>
</dbReference>
<dbReference type="InterPro" id="IPR036188">
    <property type="entry name" value="FAD/NAD-bd_sf"/>
</dbReference>
<keyword evidence="2" id="KW-0503">Monooxygenase</keyword>
<dbReference type="GO" id="GO:0004497">
    <property type="term" value="F:monooxygenase activity"/>
    <property type="evidence" value="ECO:0007669"/>
    <property type="project" value="UniProtKB-KW"/>
</dbReference>
<organism evidence="2 3">
    <name type="scientific">Mobilicoccus caccae</name>
    <dbReference type="NCBI Taxonomy" id="1859295"/>
    <lineage>
        <taxon>Bacteria</taxon>
        <taxon>Bacillati</taxon>
        <taxon>Actinomycetota</taxon>
        <taxon>Actinomycetes</taxon>
        <taxon>Micrococcales</taxon>
        <taxon>Dermatophilaceae</taxon>
        <taxon>Mobilicoccus</taxon>
    </lineage>
</organism>
<sequence>MDVIVIGGGQAALAAAYFLRRAGLSYTVLDDQDAPGGAWRHTWPSLRLFSPAEYSSLPGWRMPPSKDGNPDAAHVMAYLTEYERRYEIPVERPVRVEAVRRTSTGFEVDTDRGTRQAAAVISATGTWSRPFVPAFPGRESFGGRQWHSAVYDGPDEHAGRRVMVVGGANSGAQIAADLAPVCELVWCTLAPPRYLPDDVDGRELFRLASARVRGEDGAQGVGGLGDIVVVPPVREARDTGLLDPEDVPQHFTRTGAVWADGTSRELDHVIWCTGFRPALRHLADLEIPRHQGRFATDGPRVVDSPGLYVLGYGDWCGAASATLIGVGQWARAAVRDIVERLDA</sequence>
<evidence type="ECO:0000313" key="3">
    <source>
        <dbReference type="Proteomes" id="UP001157126"/>
    </source>
</evidence>
<dbReference type="PRINTS" id="PR00469">
    <property type="entry name" value="PNDRDTASEII"/>
</dbReference>
<dbReference type="Pfam" id="PF13738">
    <property type="entry name" value="Pyr_redox_3"/>
    <property type="match status" value="1"/>
</dbReference>
<dbReference type="RefSeq" id="WP_284305532.1">
    <property type="nucleotide sequence ID" value="NZ_BSUO01000001.1"/>
</dbReference>
<dbReference type="EMBL" id="BSUO01000001">
    <property type="protein sequence ID" value="GMA42073.1"/>
    <property type="molecule type" value="Genomic_DNA"/>
</dbReference>
<dbReference type="PANTHER" id="PTHR43539">
    <property type="entry name" value="FLAVIN-BINDING MONOOXYGENASE-LIKE PROTEIN (AFU_ORTHOLOGUE AFUA_4G09220)"/>
    <property type="match status" value="1"/>
</dbReference>
<accession>A0ABQ6IXN1</accession>
<reference evidence="3" key="1">
    <citation type="journal article" date="2019" name="Int. J. Syst. Evol. Microbiol.">
        <title>The Global Catalogue of Microorganisms (GCM) 10K type strain sequencing project: providing services to taxonomists for standard genome sequencing and annotation.</title>
        <authorList>
            <consortium name="The Broad Institute Genomics Platform"/>
            <consortium name="The Broad Institute Genome Sequencing Center for Infectious Disease"/>
            <person name="Wu L."/>
            <person name="Ma J."/>
        </authorList>
    </citation>
    <scope>NUCLEOTIDE SEQUENCE [LARGE SCALE GENOMIC DNA]</scope>
    <source>
        <strain evidence="3">NBRC 113072</strain>
    </source>
</reference>
<name>A0ABQ6IXN1_9MICO</name>
<dbReference type="NCBIfam" id="NF040505">
    <property type="entry name" value="ArsO_flavin_mono"/>
    <property type="match status" value="1"/>
</dbReference>
<evidence type="ECO:0000313" key="2">
    <source>
        <dbReference type="EMBL" id="GMA42073.1"/>
    </source>
</evidence>
<dbReference type="PANTHER" id="PTHR43539:SF78">
    <property type="entry name" value="FLAVIN-CONTAINING MONOOXYGENASE"/>
    <property type="match status" value="1"/>
</dbReference>
<keyword evidence="1" id="KW-0560">Oxidoreductase</keyword>
<protein>
    <submittedName>
        <fullName evidence="2">Monooxygenase</fullName>
    </submittedName>
</protein>
<dbReference type="PRINTS" id="PR00368">
    <property type="entry name" value="FADPNR"/>
</dbReference>
<dbReference type="SUPFAM" id="SSF51905">
    <property type="entry name" value="FAD/NAD(P)-binding domain"/>
    <property type="match status" value="2"/>
</dbReference>
<dbReference type="Proteomes" id="UP001157126">
    <property type="component" value="Unassembled WGS sequence"/>
</dbReference>
<dbReference type="Gene3D" id="3.50.50.60">
    <property type="entry name" value="FAD/NAD(P)-binding domain"/>
    <property type="match status" value="1"/>
</dbReference>
<evidence type="ECO:0000256" key="1">
    <source>
        <dbReference type="ARBA" id="ARBA00023002"/>
    </source>
</evidence>
<keyword evidence="3" id="KW-1185">Reference proteome</keyword>